<dbReference type="EMBL" id="QRGR01000007">
    <property type="protein sequence ID" value="RDV15912.1"/>
    <property type="molecule type" value="Genomic_DNA"/>
</dbReference>
<organism evidence="1 2">
    <name type="scientific">Pontibacter diazotrophicus</name>
    <dbReference type="NCBI Taxonomy" id="1400979"/>
    <lineage>
        <taxon>Bacteria</taxon>
        <taxon>Pseudomonadati</taxon>
        <taxon>Bacteroidota</taxon>
        <taxon>Cytophagia</taxon>
        <taxon>Cytophagales</taxon>
        <taxon>Hymenobacteraceae</taxon>
        <taxon>Pontibacter</taxon>
    </lineage>
</organism>
<name>A0A3D8LG89_9BACT</name>
<comment type="caution">
    <text evidence="1">The sequence shown here is derived from an EMBL/GenBank/DDBJ whole genome shotgun (WGS) entry which is preliminary data.</text>
</comment>
<protein>
    <submittedName>
        <fullName evidence="1">Uncharacterized protein</fullName>
    </submittedName>
</protein>
<proteinExistence type="predicted"/>
<dbReference type="Proteomes" id="UP000256708">
    <property type="component" value="Unassembled WGS sequence"/>
</dbReference>
<accession>A0A3D8LG89</accession>
<evidence type="ECO:0000313" key="1">
    <source>
        <dbReference type="EMBL" id="RDV15912.1"/>
    </source>
</evidence>
<reference evidence="2" key="1">
    <citation type="submission" date="2018-08" db="EMBL/GenBank/DDBJ databases">
        <authorList>
            <person name="Liu Z.-W."/>
            <person name="Du Z.-J."/>
        </authorList>
    </citation>
    <scope>NUCLEOTIDE SEQUENCE [LARGE SCALE GENOMIC DNA]</scope>
    <source>
        <strain evidence="2">H4X</strain>
    </source>
</reference>
<dbReference type="AlphaFoldDB" id="A0A3D8LG89"/>
<keyword evidence="2" id="KW-1185">Reference proteome</keyword>
<gene>
    <name evidence="1" type="ORF">DXT99_07950</name>
</gene>
<evidence type="ECO:0000313" key="2">
    <source>
        <dbReference type="Proteomes" id="UP000256708"/>
    </source>
</evidence>
<sequence>MFFCSSIVFLAKLVKYSKLNTLIIAKAKHESYKQGKAGTAIVYWSDFVRQVLCFSGIGFYTGKVFGSMQQAQDRMEVELTYFFDNLQTVNFITNYNYISDTS</sequence>